<feature type="domain" description="Polysaccharide export protein N-terminal" evidence="4">
    <location>
        <begin position="62"/>
        <end position="135"/>
    </location>
</feature>
<name>A0A5E6MHP8_9BACT</name>
<evidence type="ECO:0000256" key="1">
    <source>
        <dbReference type="ARBA" id="ARBA00022729"/>
    </source>
</evidence>
<organism evidence="6 7">
    <name type="scientific">Methylacidimicrobium cyclopophantes</name>
    <dbReference type="NCBI Taxonomy" id="1041766"/>
    <lineage>
        <taxon>Bacteria</taxon>
        <taxon>Pseudomonadati</taxon>
        <taxon>Verrucomicrobiota</taxon>
        <taxon>Methylacidimicrobium</taxon>
    </lineage>
</organism>
<keyword evidence="1 3" id="KW-0732">Signal</keyword>
<reference evidence="6" key="1">
    <citation type="submission" date="2019-09" db="EMBL/GenBank/DDBJ databases">
        <authorList>
            <person name="Cremers G."/>
        </authorList>
    </citation>
    <scope>NUCLEOTIDE SEQUENCE [LARGE SCALE GENOMIC DNA]</scope>
    <source>
        <strain evidence="6">3B</strain>
    </source>
</reference>
<sequence>MRAALFRPLLPIFAVLVLGACSSTKAPVFPQVTTFPAGSLDSPNSRINHVVLGQATQESDRNEAPLGGGDLLEIHVADVPELKDVKARVTPAGTILLPLVGQLKVEGMTAEELHEKLRTLLGEKYLRDPQVSVSVVEMRSHKVAVMGEVQHPGLFDMNSHMRVADAIGMAGGLKDEASPRVYLLRRLPERSSSAGKEVPPSSASAKSTKTTPLSGLAPGVVEIDLRELLDGKGERGNLLLRPGDIVEVPRAGTVYVGGSVKNPKAVDILGGKMTAQQAIIAAGGPAQIAAMSKVRVYRLLASGQRQEIKLDLSKNNSARIDFPLEKEDVVMVGTSGAMVAWTTVKDLIYPGIMAAWLLGL</sequence>
<keyword evidence="7" id="KW-1185">Reference proteome</keyword>
<feature type="chain" id="PRO_5022664784" description="Soluble ligand binding domain-containing protein" evidence="3">
    <location>
        <begin position="27"/>
        <end position="360"/>
    </location>
</feature>
<dbReference type="PANTHER" id="PTHR33619:SF3">
    <property type="entry name" value="POLYSACCHARIDE EXPORT PROTEIN GFCE-RELATED"/>
    <property type="match status" value="1"/>
</dbReference>
<feature type="compositionally biased region" description="Low complexity" evidence="2">
    <location>
        <begin position="199"/>
        <end position="212"/>
    </location>
</feature>
<dbReference type="InterPro" id="IPR019554">
    <property type="entry name" value="Soluble_ligand-bd"/>
</dbReference>
<evidence type="ECO:0000256" key="3">
    <source>
        <dbReference type="SAM" id="SignalP"/>
    </source>
</evidence>
<dbReference type="PANTHER" id="PTHR33619">
    <property type="entry name" value="POLYSACCHARIDE EXPORT PROTEIN GFCE-RELATED"/>
    <property type="match status" value="1"/>
</dbReference>
<evidence type="ECO:0000313" key="6">
    <source>
        <dbReference type="EMBL" id="VVM07837.1"/>
    </source>
</evidence>
<dbReference type="Proteomes" id="UP000381693">
    <property type="component" value="Unassembled WGS sequence"/>
</dbReference>
<evidence type="ECO:0000259" key="5">
    <source>
        <dbReference type="Pfam" id="PF10531"/>
    </source>
</evidence>
<dbReference type="InterPro" id="IPR049712">
    <property type="entry name" value="Poly_export"/>
</dbReference>
<dbReference type="Gene3D" id="3.10.560.10">
    <property type="entry name" value="Outer membrane lipoprotein wza domain like"/>
    <property type="match status" value="2"/>
</dbReference>
<feature type="domain" description="Soluble ligand binding" evidence="5">
    <location>
        <begin position="142"/>
        <end position="188"/>
    </location>
</feature>
<feature type="domain" description="Soluble ligand binding" evidence="5">
    <location>
        <begin position="254"/>
        <end position="305"/>
    </location>
</feature>
<evidence type="ECO:0000259" key="4">
    <source>
        <dbReference type="Pfam" id="PF02563"/>
    </source>
</evidence>
<dbReference type="Pfam" id="PF10531">
    <property type="entry name" value="SLBB"/>
    <property type="match status" value="2"/>
</dbReference>
<dbReference type="Pfam" id="PF02563">
    <property type="entry name" value="Poly_export"/>
    <property type="match status" value="1"/>
</dbReference>
<dbReference type="GO" id="GO:0015159">
    <property type="term" value="F:polysaccharide transmembrane transporter activity"/>
    <property type="evidence" value="ECO:0007669"/>
    <property type="project" value="InterPro"/>
</dbReference>
<dbReference type="InterPro" id="IPR003715">
    <property type="entry name" value="Poly_export_N"/>
</dbReference>
<feature type="region of interest" description="Disordered" evidence="2">
    <location>
        <begin position="188"/>
        <end position="212"/>
    </location>
</feature>
<dbReference type="AlphaFoldDB" id="A0A5E6MHP8"/>
<gene>
    <name evidence="6" type="ORF">MAMC_01855</name>
</gene>
<proteinExistence type="predicted"/>
<protein>
    <recommendedName>
        <fullName evidence="8">Soluble ligand binding domain-containing protein</fullName>
    </recommendedName>
</protein>
<evidence type="ECO:0000256" key="2">
    <source>
        <dbReference type="SAM" id="MobiDB-lite"/>
    </source>
</evidence>
<comment type="caution">
    <text evidence="6">The sequence shown here is derived from an EMBL/GenBank/DDBJ whole genome shotgun (WGS) entry which is preliminary data.</text>
</comment>
<accession>A0A5E6MHP8</accession>
<dbReference type="PROSITE" id="PS51257">
    <property type="entry name" value="PROKAR_LIPOPROTEIN"/>
    <property type="match status" value="1"/>
</dbReference>
<feature type="signal peptide" evidence="3">
    <location>
        <begin position="1"/>
        <end position="26"/>
    </location>
</feature>
<evidence type="ECO:0008006" key="8">
    <source>
        <dbReference type="Google" id="ProtNLM"/>
    </source>
</evidence>
<evidence type="ECO:0000313" key="7">
    <source>
        <dbReference type="Proteomes" id="UP000381693"/>
    </source>
</evidence>
<dbReference type="EMBL" id="CABFUZ020000204">
    <property type="protein sequence ID" value="VVM07837.1"/>
    <property type="molecule type" value="Genomic_DNA"/>
</dbReference>